<dbReference type="EMBL" id="WQPS01000020">
    <property type="protein sequence ID" value="MBT9811166.1"/>
    <property type="molecule type" value="Genomic_DNA"/>
</dbReference>
<dbReference type="Proteomes" id="UP000708338">
    <property type="component" value="Unassembled WGS sequence"/>
</dbReference>
<comment type="caution">
    <text evidence="1">The sequence shown here is derived from an EMBL/GenBank/DDBJ whole genome shotgun (WGS) entry which is preliminary data.</text>
</comment>
<protein>
    <submittedName>
        <fullName evidence="1">Uncharacterized protein</fullName>
    </submittedName>
</protein>
<dbReference type="RefSeq" id="WP_215630164.1">
    <property type="nucleotide sequence ID" value="NZ_WQPS01000020.1"/>
</dbReference>
<evidence type="ECO:0000313" key="2">
    <source>
        <dbReference type="Proteomes" id="UP000708338"/>
    </source>
</evidence>
<organism evidence="1 2">
    <name type="scientific">Enterocloster citroniae</name>
    <dbReference type="NCBI Taxonomy" id="358743"/>
    <lineage>
        <taxon>Bacteria</taxon>
        <taxon>Bacillati</taxon>
        <taxon>Bacillota</taxon>
        <taxon>Clostridia</taxon>
        <taxon>Lachnospirales</taxon>
        <taxon>Lachnospiraceae</taxon>
        <taxon>Enterocloster</taxon>
    </lineage>
</organism>
<evidence type="ECO:0000313" key="1">
    <source>
        <dbReference type="EMBL" id="MBT9811166.1"/>
    </source>
</evidence>
<reference evidence="1" key="1">
    <citation type="journal article" date="2021" name="Gut Microbes">
        <title>A synthetic consortium of 100 gut commensals modulates the composition and function in a colon model of the microbiome of elderly subjects.</title>
        <authorList>
            <person name="Perez M."/>
            <person name="Ntemiri A."/>
            <person name="Tan H."/>
            <person name="Harris H.M.B."/>
            <person name="Roager H.M."/>
            <person name="Ribiere C."/>
            <person name="O'Toole P.W."/>
        </authorList>
    </citation>
    <scope>NUCLEOTIDE SEQUENCE</scope>
    <source>
        <strain evidence="1">MCC335</strain>
    </source>
</reference>
<accession>A0AA41K606</accession>
<gene>
    <name evidence="1" type="ORF">GPL26_16185</name>
</gene>
<proteinExistence type="predicted"/>
<dbReference type="AlphaFoldDB" id="A0AA41K606"/>
<name>A0AA41K606_9FIRM</name>
<sequence length="165" mass="18736">MIVADYKESPCIVYGLTRYDYGQILEIRGLEIPNGTEIHFCQHGKAITQYIQDMQVLIPDYLLQYADDIDVYVYYADMNSGKTVQKIILVVTDREKPGDYVTPEEPAYSRLLPSGGEEGQMLARGPDGYVWVDLDEGLATDAELLEVWRNIPTPLSNLELEEILK</sequence>